<protein>
    <submittedName>
        <fullName evidence="6">Protein, hemolysin III family protein</fullName>
    </submittedName>
</protein>
<gene>
    <name evidence="6" type="ORF">OBE_15181</name>
</gene>
<keyword evidence="2 5" id="KW-0812">Transmembrane</keyword>
<comment type="caution">
    <text evidence="6">The sequence shown here is derived from an EMBL/GenBank/DDBJ whole genome shotgun (WGS) entry which is preliminary data.</text>
</comment>
<evidence type="ECO:0000256" key="4">
    <source>
        <dbReference type="ARBA" id="ARBA00023136"/>
    </source>
</evidence>
<evidence type="ECO:0000256" key="3">
    <source>
        <dbReference type="ARBA" id="ARBA00022989"/>
    </source>
</evidence>
<keyword evidence="3 5" id="KW-1133">Transmembrane helix</keyword>
<evidence type="ECO:0000313" key="6">
    <source>
        <dbReference type="EMBL" id="EKC48443.1"/>
    </source>
</evidence>
<feature type="transmembrane region" description="Helical" evidence="5">
    <location>
        <begin position="7"/>
        <end position="25"/>
    </location>
</feature>
<dbReference type="InterPro" id="IPR004254">
    <property type="entry name" value="AdipoR/HlyIII-related"/>
</dbReference>
<accession>K1RSN2</accession>
<comment type="subcellular location">
    <subcellularLocation>
        <location evidence="1">Membrane</location>
        <topology evidence="1">Multi-pass membrane protein</topology>
    </subcellularLocation>
</comment>
<dbReference type="AlphaFoldDB" id="K1RSN2"/>
<reference evidence="6" key="1">
    <citation type="journal article" date="2013" name="Environ. Microbiol.">
        <title>Microbiota from the distal guts of lean and obese adolescents exhibit partial functional redundancy besides clear differences in community structure.</title>
        <authorList>
            <person name="Ferrer M."/>
            <person name="Ruiz A."/>
            <person name="Lanza F."/>
            <person name="Haange S.B."/>
            <person name="Oberbach A."/>
            <person name="Till H."/>
            <person name="Bargiela R."/>
            <person name="Campoy C."/>
            <person name="Segura M.T."/>
            <person name="Richter M."/>
            <person name="von Bergen M."/>
            <person name="Seifert J."/>
            <person name="Suarez A."/>
        </authorList>
    </citation>
    <scope>NUCLEOTIDE SEQUENCE</scope>
</reference>
<evidence type="ECO:0000256" key="5">
    <source>
        <dbReference type="SAM" id="Phobius"/>
    </source>
</evidence>
<dbReference type="EMBL" id="AJWZ01010440">
    <property type="protein sequence ID" value="EKC48443.1"/>
    <property type="molecule type" value="Genomic_DNA"/>
</dbReference>
<proteinExistence type="predicted"/>
<feature type="transmembrane region" description="Helical" evidence="5">
    <location>
        <begin position="31"/>
        <end position="50"/>
    </location>
</feature>
<feature type="transmembrane region" description="Helical" evidence="5">
    <location>
        <begin position="86"/>
        <end position="104"/>
    </location>
</feature>
<evidence type="ECO:0000256" key="1">
    <source>
        <dbReference type="ARBA" id="ARBA00004141"/>
    </source>
</evidence>
<dbReference type="GO" id="GO:0016020">
    <property type="term" value="C:membrane"/>
    <property type="evidence" value="ECO:0007669"/>
    <property type="project" value="UniProtKB-SubCell"/>
</dbReference>
<name>K1RSN2_9ZZZZ</name>
<feature type="transmembrane region" description="Helical" evidence="5">
    <location>
        <begin position="116"/>
        <end position="135"/>
    </location>
</feature>
<keyword evidence="4 5" id="KW-0472">Membrane</keyword>
<sequence>MRVIDHCNVFILEAGTFTPVCLIALSDKIGIVYFYIIWLITIIGIIINIIDVDKYENISLILHLIMGWSVLFVFNKLLRSLNIEELRYLFGGGLFYTVGSFLYYIGSTKKYMHSIFHIFCLLGSYYHFLLVYSLLK</sequence>
<feature type="transmembrane region" description="Helical" evidence="5">
    <location>
        <begin position="57"/>
        <end position="74"/>
    </location>
</feature>
<organism evidence="6">
    <name type="scientific">human gut metagenome</name>
    <dbReference type="NCBI Taxonomy" id="408170"/>
    <lineage>
        <taxon>unclassified sequences</taxon>
        <taxon>metagenomes</taxon>
        <taxon>organismal metagenomes</taxon>
    </lineage>
</organism>
<dbReference type="Pfam" id="PF03006">
    <property type="entry name" value="HlyIII"/>
    <property type="match status" value="1"/>
</dbReference>
<evidence type="ECO:0000256" key="2">
    <source>
        <dbReference type="ARBA" id="ARBA00022692"/>
    </source>
</evidence>